<evidence type="ECO:0000313" key="2">
    <source>
        <dbReference type="Proteomes" id="UP000619260"/>
    </source>
</evidence>
<name>A0A8J3YV15_9ACTN</name>
<proteinExistence type="predicted"/>
<organism evidence="1 2">
    <name type="scientific">Virgisporangium aliadipatigenens</name>
    <dbReference type="NCBI Taxonomy" id="741659"/>
    <lineage>
        <taxon>Bacteria</taxon>
        <taxon>Bacillati</taxon>
        <taxon>Actinomycetota</taxon>
        <taxon>Actinomycetes</taxon>
        <taxon>Micromonosporales</taxon>
        <taxon>Micromonosporaceae</taxon>
        <taxon>Virgisporangium</taxon>
    </lineage>
</organism>
<dbReference type="GO" id="GO:0004833">
    <property type="term" value="F:L-tryptophan 2,3-dioxygenase activity"/>
    <property type="evidence" value="ECO:0007669"/>
    <property type="project" value="InterPro"/>
</dbReference>
<dbReference type="EMBL" id="BOPF01000043">
    <property type="protein sequence ID" value="GIJ51033.1"/>
    <property type="molecule type" value="Genomic_DNA"/>
</dbReference>
<dbReference type="Pfam" id="PF03301">
    <property type="entry name" value="Trp_dioxygenase"/>
    <property type="match status" value="2"/>
</dbReference>
<dbReference type="InterPro" id="IPR037217">
    <property type="entry name" value="Trp/Indoleamine_2_3_dOase-like"/>
</dbReference>
<dbReference type="InterPro" id="IPR004981">
    <property type="entry name" value="Trp_2_3_dOase"/>
</dbReference>
<protein>
    <submittedName>
        <fullName evidence="1">Tryptophan 2,3-dioxygenase</fullName>
    </submittedName>
</protein>
<dbReference type="SUPFAM" id="SSF140959">
    <property type="entry name" value="Indolic compounds 2,3-dioxygenase-like"/>
    <property type="match status" value="1"/>
</dbReference>
<dbReference type="Proteomes" id="UP000619260">
    <property type="component" value="Unassembled WGS sequence"/>
</dbReference>
<dbReference type="GO" id="GO:0019442">
    <property type="term" value="P:L-tryptophan catabolic process to acetyl-CoA"/>
    <property type="evidence" value="ECO:0007669"/>
    <property type="project" value="TreeGrafter"/>
</dbReference>
<dbReference type="PANTHER" id="PTHR10138">
    <property type="entry name" value="TRYPTOPHAN 2,3-DIOXYGENASE"/>
    <property type="match status" value="1"/>
</dbReference>
<reference evidence="1" key="1">
    <citation type="submission" date="2021-01" db="EMBL/GenBank/DDBJ databases">
        <title>Whole genome shotgun sequence of Virgisporangium aliadipatigenens NBRC 105644.</title>
        <authorList>
            <person name="Komaki H."/>
            <person name="Tamura T."/>
        </authorList>
    </citation>
    <scope>NUCLEOTIDE SEQUENCE</scope>
    <source>
        <strain evidence="1">NBRC 105644</strain>
    </source>
</reference>
<dbReference type="GO" id="GO:0020037">
    <property type="term" value="F:heme binding"/>
    <property type="evidence" value="ECO:0007669"/>
    <property type="project" value="InterPro"/>
</dbReference>
<sequence>MSRDHIIDVAEPAVTGSAVRPRGGGGLTYGSYLRLADLLALQVPESDPVAHDELLFITIHQVYELWFKVMLSELVDARDRMLAGETYVPRVRLQRCHVIERTLVQQVDVIDTMAPQDFAEFRGDLGAASGFQSSQFREIEFISGLKDPDYTRRFRGIPQEEARLRRRLAEPTLWDGFVSLLDKAGFEVCTAEERFSAYKLISADRERYSALWDLAEALLEHDQAWALWRGRHVLMVERQIGTKPGTGGSSGTSYLRSRADLQFYPELWQLRTRI</sequence>
<dbReference type="Gene3D" id="1.20.58.480">
    <property type="match status" value="1"/>
</dbReference>
<gene>
    <name evidence="1" type="primary">kynA</name>
    <name evidence="1" type="ORF">Val02_79190</name>
</gene>
<keyword evidence="2" id="KW-1185">Reference proteome</keyword>
<accession>A0A8J3YV15</accession>
<comment type="caution">
    <text evidence="1">The sequence shown here is derived from an EMBL/GenBank/DDBJ whole genome shotgun (WGS) entry which is preliminary data.</text>
</comment>
<dbReference type="PANTHER" id="PTHR10138:SF0">
    <property type="entry name" value="TRYPTOPHAN 2,3-DIOXYGENASE"/>
    <property type="match status" value="1"/>
</dbReference>
<evidence type="ECO:0000313" key="1">
    <source>
        <dbReference type="EMBL" id="GIJ51033.1"/>
    </source>
</evidence>
<dbReference type="RefSeq" id="WP_239153681.1">
    <property type="nucleotide sequence ID" value="NZ_BOPF01000043.1"/>
</dbReference>
<dbReference type="GO" id="GO:0019441">
    <property type="term" value="P:L-tryptophan catabolic process to kynurenine"/>
    <property type="evidence" value="ECO:0007669"/>
    <property type="project" value="InterPro"/>
</dbReference>
<dbReference type="GO" id="GO:0046872">
    <property type="term" value="F:metal ion binding"/>
    <property type="evidence" value="ECO:0007669"/>
    <property type="project" value="InterPro"/>
</dbReference>
<dbReference type="AlphaFoldDB" id="A0A8J3YV15"/>